<evidence type="ECO:0000313" key="3">
    <source>
        <dbReference type="EMBL" id="PZT55209.1"/>
    </source>
</evidence>
<gene>
    <name evidence="3" type="ORF">DN757_13245</name>
</gene>
<dbReference type="PANTHER" id="PTHR30437:SF4">
    <property type="entry name" value="TRANSCRIPTION ELONGATION FACTOR GREA"/>
    <property type="match status" value="1"/>
</dbReference>
<comment type="caution">
    <text evidence="3">The sequence shown here is derived from an EMBL/GenBank/DDBJ whole genome shotgun (WGS) entry which is preliminary data.</text>
</comment>
<evidence type="ECO:0000259" key="2">
    <source>
        <dbReference type="Pfam" id="PF01272"/>
    </source>
</evidence>
<sequence length="175" mass="19649">MNRRNPLDNRREMLVSQLLTLGEEKRTFLDAYFDVHNPERVQLDKQLMAYTERVEKLLAGPDEQLGSVVLIGSKIELEYVDFHTSDTLTIVMPEEADPDEGQISFLSPVGRQLLLGDKGEIRAISTPAGSMRIRIADIQWASEQNSEQIRHSEQLDEPGANSMKGLSRGGADHAF</sequence>
<reference evidence="3 4" key="1">
    <citation type="submission" date="2018-06" db="EMBL/GenBank/DDBJ databases">
        <title>Isolation of heavy metals resistant Paenibacillus silvae NC2 from Gold-Copper mine in ZiJin, China.</title>
        <authorList>
            <person name="Xu J."/>
            <person name="Mazhar H.S."/>
            <person name="Rensing C."/>
        </authorList>
    </citation>
    <scope>NUCLEOTIDE SEQUENCE [LARGE SCALE GENOMIC DNA]</scope>
    <source>
        <strain evidence="3 4">NC2</strain>
    </source>
</reference>
<dbReference type="AlphaFoldDB" id="A0A2W6NHJ3"/>
<dbReference type="GO" id="GO:0032784">
    <property type="term" value="P:regulation of DNA-templated transcription elongation"/>
    <property type="evidence" value="ECO:0007669"/>
    <property type="project" value="InterPro"/>
</dbReference>
<proteinExistence type="predicted"/>
<dbReference type="GO" id="GO:0070063">
    <property type="term" value="F:RNA polymerase binding"/>
    <property type="evidence" value="ECO:0007669"/>
    <property type="project" value="InterPro"/>
</dbReference>
<dbReference type="EMBL" id="QKWW01000034">
    <property type="protein sequence ID" value="PZT55209.1"/>
    <property type="molecule type" value="Genomic_DNA"/>
</dbReference>
<dbReference type="SUPFAM" id="SSF54534">
    <property type="entry name" value="FKBP-like"/>
    <property type="match status" value="1"/>
</dbReference>
<organism evidence="3 4">
    <name type="scientific">Paenibacillus silvae</name>
    <dbReference type="NCBI Taxonomy" id="1325358"/>
    <lineage>
        <taxon>Bacteria</taxon>
        <taxon>Bacillati</taxon>
        <taxon>Bacillota</taxon>
        <taxon>Bacilli</taxon>
        <taxon>Bacillales</taxon>
        <taxon>Paenibacillaceae</taxon>
        <taxon>Paenibacillus</taxon>
    </lineage>
</organism>
<dbReference type="Proteomes" id="UP000249204">
    <property type="component" value="Unassembled WGS sequence"/>
</dbReference>
<dbReference type="Gene3D" id="3.10.50.30">
    <property type="entry name" value="Transcription elongation factor, GreA/GreB, C-terminal domain"/>
    <property type="match status" value="1"/>
</dbReference>
<dbReference type="GO" id="GO:0003677">
    <property type="term" value="F:DNA binding"/>
    <property type="evidence" value="ECO:0007669"/>
    <property type="project" value="InterPro"/>
</dbReference>
<evidence type="ECO:0000313" key="4">
    <source>
        <dbReference type="Proteomes" id="UP000249204"/>
    </source>
</evidence>
<feature type="region of interest" description="Disordered" evidence="1">
    <location>
        <begin position="145"/>
        <end position="175"/>
    </location>
</feature>
<name>A0A2W6NHJ3_9BACL</name>
<dbReference type="InterPro" id="IPR036953">
    <property type="entry name" value="GreA/GreB_C_sf"/>
</dbReference>
<dbReference type="PANTHER" id="PTHR30437">
    <property type="entry name" value="TRANSCRIPTION ELONGATION FACTOR GREA"/>
    <property type="match status" value="1"/>
</dbReference>
<dbReference type="InterPro" id="IPR023459">
    <property type="entry name" value="Tscrpt_elong_fac_GreA/B_fam"/>
</dbReference>
<accession>A0A2W6NHJ3</accession>
<feature type="domain" description="Transcription elongation factor GreA/GreB C-terminal" evidence="2">
    <location>
        <begin position="67"/>
        <end position="138"/>
    </location>
</feature>
<protein>
    <recommendedName>
        <fullName evidence="2">Transcription elongation factor GreA/GreB C-terminal domain-containing protein</fullName>
    </recommendedName>
</protein>
<dbReference type="Pfam" id="PF01272">
    <property type="entry name" value="GreA_GreB"/>
    <property type="match status" value="1"/>
</dbReference>
<dbReference type="RefSeq" id="WP_111270702.1">
    <property type="nucleotide sequence ID" value="NZ_QKWW01000034.1"/>
</dbReference>
<evidence type="ECO:0000256" key="1">
    <source>
        <dbReference type="SAM" id="MobiDB-lite"/>
    </source>
</evidence>
<dbReference type="GO" id="GO:0006354">
    <property type="term" value="P:DNA-templated transcription elongation"/>
    <property type="evidence" value="ECO:0007669"/>
    <property type="project" value="TreeGrafter"/>
</dbReference>
<dbReference type="InterPro" id="IPR001437">
    <property type="entry name" value="Tscrpt_elong_fac_GreA/B_C"/>
</dbReference>